<sequence length="60" mass="6561">MQVCKKLSTVPWKSYLTQLQNDDRARFPGRLIATEKGKRKNAEREAAGAGRGRGSGGVLT</sequence>
<evidence type="ECO:0000313" key="3">
    <source>
        <dbReference type="Proteomes" id="UP000054988"/>
    </source>
</evidence>
<feature type="compositionally biased region" description="Gly residues" evidence="1">
    <location>
        <begin position="49"/>
        <end position="60"/>
    </location>
</feature>
<protein>
    <submittedName>
        <fullName evidence="2">Uncharacterized protein</fullName>
    </submittedName>
</protein>
<evidence type="ECO:0000313" key="2">
    <source>
        <dbReference type="EMBL" id="KTB41759.1"/>
    </source>
</evidence>
<accession>A0A0W0FZL4</accession>
<gene>
    <name evidence="2" type="ORF">WG66_5667</name>
</gene>
<dbReference type="AlphaFoldDB" id="A0A0W0FZL4"/>
<reference evidence="2 3" key="1">
    <citation type="submission" date="2015-12" db="EMBL/GenBank/DDBJ databases">
        <title>Draft genome sequence of Moniliophthora roreri, the causal agent of frosty pod rot of cacao.</title>
        <authorList>
            <person name="Aime M.C."/>
            <person name="Diaz-Valderrama J.R."/>
            <person name="Kijpornyongpan T."/>
            <person name="Phillips-Mora W."/>
        </authorList>
    </citation>
    <scope>NUCLEOTIDE SEQUENCE [LARGE SCALE GENOMIC DNA]</scope>
    <source>
        <strain evidence="2 3">MCA 2952</strain>
    </source>
</reference>
<feature type="compositionally biased region" description="Basic and acidic residues" evidence="1">
    <location>
        <begin position="33"/>
        <end position="46"/>
    </location>
</feature>
<comment type="caution">
    <text evidence="2">The sequence shown here is derived from an EMBL/GenBank/DDBJ whole genome shotgun (WGS) entry which is preliminary data.</text>
</comment>
<dbReference type="EMBL" id="LATX01001425">
    <property type="protein sequence ID" value="KTB41759.1"/>
    <property type="molecule type" value="Genomic_DNA"/>
</dbReference>
<dbReference type="Proteomes" id="UP000054988">
    <property type="component" value="Unassembled WGS sequence"/>
</dbReference>
<proteinExistence type="predicted"/>
<name>A0A0W0FZL4_MONRR</name>
<evidence type="ECO:0000256" key="1">
    <source>
        <dbReference type="SAM" id="MobiDB-lite"/>
    </source>
</evidence>
<feature type="region of interest" description="Disordered" evidence="1">
    <location>
        <begin position="32"/>
        <end position="60"/>
    </location>
</feature>
<organism evidence="2 3">
    <name type="scientific">Moniliophthora roreri</name>
    <name type="common">Frosty pod rot fungus</name>
    <name type="synonym">Monilia roreri</name>
    <dbReference type="NCBI Taxonomy" id="221103"/>
    <lineage>
        <taxon>Eukaryota</taxon>
        <taxon>Fungi</taxon>
        <taxon>Dikarya</taxon>
        <taxon>Basidiomycota</taxon>
        <taxon>Agaricomycotina</taxon>
        <taxon>Agaricomycetes</taxon>
        <taxon>Agaricomycetidae</taxon>
        <taxon>Agaricales</taxon>
        <taxon>Marasmiineae</taxon>
        <taxon>Marasmiaceae</taxon>
        <taxon>Moniliophthora</taxon>
    </lineage>
</organism>